<proteinExistence type="predicted"/>
<sequence>MVYNSLTEIPRNLKEGIDWLVALRGTGDEDNLKAMGAALYRFMLSKPLGKMELPALEKVKRFSKYFLRKPELEGHPFVKGMLKRYNAPMDKNPKKIGNVIKGVEESDYKNVVKARGTKPEAIAKNLGEVVDAYEKFLDDIKTPDQYESAYSSEATWEASCSKDPEACVVILVGIAPMLYASIRPLKDVATTAYADGPNSEEEDRMHGMLDAMGYGESDRPAKISGAIVRKALGGLDKRVLDIIYDFAGFWAFY</sequence>
<comment type="caution">
    <text evidence="1">The sequence shown here is derived from an EMBL/GenBank/DDBJ whole genome shotgun (WGS) entry which is preliminary data.</text>
</comment>
<protein>
    <submittedName>
        <fullName evidence="1">Uncharacterized protein</fullName>
    </submittedName>
</protein>
<organism evidence="1 2">
    <name type="scientific">Babesia ovata</name>
    <dbReference type="NCBI Taxonomy" id="189622"/>
    <lineage>
        <taxon>Eukaryota</taxon>
        <taxon>Sar</taxon>
        <taxon>Alveolata</taxon>
        <taxon>Apicomplexa</taxon>
        <taxon>Aconoidasida</taxon>
        <taxon>Piroplasmida</taxon>
        <taxon>Babesiidae</taxon>
        <taxon>Babesia</taxon>
    </lineage>
</organism>
<gene>
    <name evidence="1" type="ORF">BOVATA_000990</name>
</gene>
<accession>A0A2H6K6J0</accession>
<evidence type="ECO:0000313" key="1">
    <source>
        <dbReference type="EMBL" id="GBE58606.1"/>
    </source>
</evidence>
<dbReference type="GeneID" id="39872376"/>
<dbReference type="VEuPathDB" id="PiroplasmaDB:BOVATA_000990"/>
<name>A0A2H6K6J0_9APIC</name>
<reference evidence="1 2" key="1">
    <citation type="journal article" date="2017" name="BMC Genomics">
        <title>Whole-genome assembly of Babesia ovata and comparative genomics between closely related pathogens.</title>
        <authorList>
            <person name="Yamagishi J."/>
            <person name="Asada M."/>
            <person name="Hakimi H."/>
            <person name="Tanaka T.Q."/>
            <person name="Sugimoto C."/>
            <person name="Kawazu S."/>
        </authorList>
    </citation>
    <scope>NUCLEOTIDE SEQUENCE [LARGE SCALE GENOMIC DNA]</scope>
    <source>
        <strain evidence="1 2">Miyake</strain>
    </source>
</reference>
<keyword evidence="2" id="KW-1185">Reference proteome</keyword>
<evidence type="ECO:0000313" key="2">
    <source>
        <dbReference type="Proteomes" id="UP000236319"/>
    </source>
</evidence>
<dbReference type="RefSeq" id="XP_028864849.1">
    <property type="nucleotide sequence ID" value="XM_029009016.1"/>
</dbReference>
<dbReference type="AlphaFoldDB" id="A0A2H6K6J0"/>
<dbReference type="EMBL" id="BDSA01000001">
    <property type="protein sequence ID" value="GBE58606.1"/>
    <property type="molecule type" value="Genomic_DNA"/>
</dbReference>
<dbReference type="OrthoDB" id="366620at2759"/>
<dbReference type="Proteomes" id="UP000236319">
    <property type="component" value="Unassembled WGS sequence"/>
</dbReference>